<evidence type="ECO:0000313" key="1">
    <source>
        <dbReference type="EMBL" id="NPT41011.1"/>
    </source>
</evidence>
<name>A0ABX2BLH5_9BURK</name>
<proteinExistence type="predicted"/>
<comment type="caution">
    <text evidence="1">The sequence shown here is derived from an EMBL/GenBank/DDBJ whole genome shotgun (WGS) entry which is preliminary data.</text>
</comment>
<gene>
    <name evidence="1" type="ORF">GNZ12_06695</name>
</gene>
<keyword evidence="2" id="KW-1185">Reference proteome</keyword>
<sequence length="68" mass="7951">MDVLLGKSNESADTLAAALLIVLRYRNNLFHGTKWGYNLRDQEQNFKISTNLLRGMVEIFDQIRPERR</sequence>
<protein>
    <recommendedName>
        <fullName evidence="3">Abortive infection Abi-like protein</fullName>
    </recommendedName>
</protein>
<dbReference type="EMBL" id="WOEY01000027">
    <property type="protein sequence ID" value="NPT41011.1"/>
    <property type="molecule type" value="Genomic_DNA"/>
</dbReference>
<reference evidence="1 2" key="1">
    <citation type="submission" date="2019-11" db="EMBL/GenBank/DDBJ databases">
        <title>Metabolism of dissolved organic matter in forest soils.</title>
        <authorList>
            <person name="Cyle K.T."/>
            <person name="Wilhelm R.C."/>
            <person name="Martinez C.E."/>
        </authorList>
    </citation>
    <scope>NUCLEOTIDE SEQUENCE [LARGE SCALE GENOMIC DNA]</scope>
    <source>
        <strain evidence="1 2">1N</strain>
    </source>
</reference>
<organism evidence="1 2">
    <name type="scientific">Paraburkholderia solitsugae</name>
    <dbReference type="NCBI Taxonomy" id="2675748"/>
    <lineage>
        <taxon>Bacteria</taxon>
        <taxon>Pseudomonadati</taxon>
        <taxon>Pseudomonadota</taxon>
        <taxon>Betaproteobacteria</taxon>
        <taxon>Burkholderiales</taxon>
        <taxon>Burkholderiaceae</taxon>
        <taxon>Paraburkholderia</taxon>
    </lineage>
</organism>
<accession>A0ABX2BLH5</accession>
<evidence type="ECO:0008006" key="3">
    <source>
        <dbReference type="Google" id="ProtNLM"/>
    </source>
</evidence>
<evidence type="ECO:0000313" key="2">
    <source>
        <dbReference type="Proteomes" id="UP000652198"/>
    </source>
</evidence>
<dbReference type="Proteomes" id="UP000652198">
    <property type="component" value="Unassembled WGS sequence"/>
</dbReference>